<evidence type="ECO:0000256" key="3">
    <source>
        <dbReference type="ARBA" id="ARBA00023125"/>
    </source>
</evidence>
<protein>
    <submittedName>
        <fullName evidence="6">DNA mismatch repair protein MutS domain protein</fullName>
    </submittedName>
</protein>
<dbReference type="SMART" id="SM00534">
    <property type="entry name" value="MUTSac"/>
    <property type="match status" value="1"/>
</dbReference>
<organism evidence="6 7">
    <name type="scientific">Methylotuvimicrobium alcaliphilum (strain DSM 19304 / NCIMB 14124 / VKM B-2133 / 20Z)</name>
    <name type="common">Methylomicrobium alcaliphilum</name>
    <dbReference type="NCBI Taxonomy" id="1091494"/>
    <lineage>
        <taxon>Bacteria</taxon>
        <taxon>Pseudomonadati</taxon>
        <taxon>Pseudomonadota</taxon>
        <taxon>Gammaproteobacteria</taxon>
        <taxon>Methylococcales</taxon>
        <taxon>Methylococcaceae</taxon>
        <taxon>Methylotuvimicrobium</taxon>
    </lineage>
</organism>
<dbReference type="SUPFAM" id="SSF52540">
    <property type="entry name" value="P-loop containing nucleoside triphosphate hydrolases"/>
    <property type="match status" value="1"/>
</dbReference>
<dbReference type="Gene3D" id="1.10.1420.10">
    <property type="match status" value="1"/>
</dbReference>
<name>G4T3K0_META2</name>
<feature type="transmembrane region" description="Helical" evidence="4">
    <location>
        <begin position="210"/>
        <end position="230"/>
    </location>
</feature>
<keyword evidence="4" id="KW-0812">Transmembrane</keyword>
<dbReference type="InterPro" id="IPR045076">
    <property type="entry name" value="MutS"/>
</dbReference>
<evidence type="ECO:0000256" key="1">
    <source>
        <dbReference type="ARBA" id="ARBA00022741"/>
    </source>
</evidence>
<dbReference type="Pfam" id="PF00488">
    <property type="entry name" value="MutS_V"/>
    <property type="match status" value="1"/>
</dbReference>
<evidence type="ECO:0000313" key="6">
    <source>
        <dbReference type="EMBL" id="CCE23722.1"/>
    </source>
</evidence>
<dbReference type="Gene3D" id="3.40.50.300">
    <property type="entry name" value="P-loop containing nucleotide triphosphate hydrolases"/>
    <property type="match status" value="1"/>
</dbReference>
<dbReference type="InterPro" id="IPR036187">
    <property type="entry name" value="DNA_mismatch_repair_MutS_sf"/>
</dbReference>
<dbReference type="AlphaFoldDB" id="G4T3K0"/>
<dbReference type="PANTHER" id="PTHR11361:SF34">
    <property type="entry name" value="DNA MISMATCH REPAIR PROTEIN MSH1, MITOCHONDRIAL"/>
    <property type="match status" value="1"/>
</dbReference>
<keyword evidence="4" id="KW-1133">Transmembrane helix</keyword>
<dbReference type="Proteomes" id="UP000008315">
    <property type="component" value="Chromosome"/>
</dbReference>
<dbReference type="KEGG" id="mah:MEALZ_2036"/>
<keyword evidence="1" id="KW-0547">Nucleotide-binding</keyword>
<keyword evidence="7" id="KW-1185">Reference proteome</keyword>
<keyword evidence="3" id="KW-0238">DNA-binding</keyword>
<feature type="domain" description="DNA mismatch repair proteins mutS family" evidence="5">
    <location>
        <begin position="349"/>
        <end position="533"/>
    </location>
</feature>
<dbReference type="SUPFAM" id="SSF48334">
    <property type="entry name" value="DNA repair protein MutS, domain III"/>
    <property type="match status" value="1"/>
</dbReference>
<evidence type="ECO:0000256" key="4">
    <source>
        <dbReference type="SAM" id="Phobius"/>
    </source>
</evidence>
<dbReference type="STRING" id="1091494.MEALZ_2036"/>
<dbReference type="PANTHER" id="PTHR11361">
    <property type="entry name" value="DNA MISMATCH REPAIR PROTEIN MUTS FAMILY MEMBER"/>
    <property type="match status" value="1"/>
</dbReference>
<evidence type="ECO:0000313" key="7">
    <source>
        <dbReference type="Proteomes" id="UP000008315"/>
    </source>
</evidence>
<feature type="transmembrane region" description="Helical" evidence="4">
    <location>
        <begin position="242"/>
        <end position="263"/>
    </location>
</feature>
<dbReference type="GO" id="GO:0006298">
    <property type="term" value="P:mismatch repair"/>
    <property type="evidence" value="ECO:0007669"/>
    <property type="project" value="InterPro"/>
</dbReference>
<keyword evidence="4" id="KW-0472">Membrane</keyword>
<reference evidence="7" key="1">
    <citation type="journal article" date="2012" name="J. Bacteriol.">
        <title>Genome sequence of the haloalkaliphilic methanotrophic bacterium Methylomicrobium alcaliphilum 20Z.</title>
        <authorList>
            <person name="Vuilleumier S."/>
            <person name="Khmelenina V.N."/>
            <person name="Bringel F."/>
            <person name="Reshetnikov A.S."/>
            <person name="Lajus A."/>
            <person name="Mangenot S."/>
            <person name="Rouy Z."/>
            <person name="Op den Camp H.J."/>
            <person name="Jetten M.S."/>
            <person name="Dispirito A.A."/>
            <person name="Dunfield P."/>
            <person name="Klotz M.G."/>
            <person name="Semrau J.D."/>
            <person name="Stein L.Y."/>
            <person name="Barbe V."/>
            <person name="Medigue C."/>
            <person name="Trotsenko Y.A."/>
            <person name="Kalyuzhnaya M.G."/>
        </authorList>
    </citation>
    <scope>NUCLEOTIDE SEQUENCE [LARGE SCALE GENOMIC DNA]</scope>
    <source>
        <strain evidence="7">DSM 19304 / NCIMB 14124 / VKM B-2133 / 20Z</strain>
    </source>
</reference>
<dbReference type="GO" id="GO:0140664">
    <property type="term" value="F:ATP-dependent DNA damage sensor activity"/>
    <property type="evidence" value="ECO:0007669"/>
    <property type="project" value="InterPro"/>
</dbReference>
<dbReference type="GO" id="GO:0030983">
    <property type="term" value="F:mismatched DNA binding"/>
    <property type="evidence" value="ECO:0007669"/>
    <property type="project" value="InterPro"/>
</dbReference>
<dbReference type="CDD" id="cd03243">
    <property type="entry name" value="ABC_MutS_homologs"/>
    <property type="match status" value="1"/>
</dbReference>
<dbReference type="PATRIC" id="fig|271065.3.peg.2092"/>
<sequence length="537" mass="59566">MKSTILQTWPENWPDTRSSRFAEGEPGVLDAGAFSAIEVDEIFDTLNHAQTIAGQSVLYRSLAKPLDSIEVIKSKQQAAEAIADDDELKQQLQDIVEQASSNEKNLYSLLYGEFLGSFGTAREENEIEGFGYLQYKRGTRFMLDLVDQVKAVPETQSAYLNDVLGQIKNFTETRAYSLMKGPVFISEQGIQSKQERKGSWIPAIIFKPNLFKPLLIALFFGVLWALANFFPTSLFSISKESIPVVSIFFVPLLLIYFPVVGGFDRDSCIIPLRNEFKTSQAVGETLDALGQLDELLAFIKFRESFGGDLALPQFIEADHHRINLVNARNPVLAYQNPEYVGNDFQLDDDKLVLVTGPNSGGKTAFCKTVTQIQLLGQIGCYVPVKSATLTVADKIFYQVPEISHLDDGEGRFGTELKRTRDIFLATTAKSLVVLDELSEGTTFEEKLESSSNVLDGFYRKGNSTILITHNHQLVDNFVAKGIGLPKQVEFAGGAPTYKLIEGISRVSHADRVAKKIGFSKEDIDKYLADSKSSADKT</sequence>
<keyword evidence="2" id="KW-0067">ATP-binding</keyword>
<gene>
    <name evidence="6" type="ordered locus">MEALZ_2036</name>
</gene>
<dbReference type="RefSeq" id="WP_014148514.1">
    <property type="nucleotide sequence ID" value="NC_016112.1"/>
</dbReference>
<accession>G4T3K0</accession>
<dbReference type="EMBL" id="FO082060">
    <property type="protein sequence ID" value="CCE23722.1"/>
    <property type="molecule type" value="Genomic_DNA"/>
</dbReference>
<evidence type="ECO:0000259" key="5">
    <source>
        <dbReference type="SMART" id="SM00534"/>
    </source>
</evidence>
<dbReference type="InterPro" id="IPR000432">
    <property type="entry name" value="DNA_mismatch_repair_MutS_C"/>
</dbReference>
<dbReference type="GO" id="GO:0005524">
    <property type="term" value="F:ATP binding"/>
    <property type="evidence" value="ECO:0007669"/>
    <property type="project" value="UniProtKB-KW"/>
</dbReference>
<proteinExistence type="predicted"/>
<dbReference type="HOGENOM" id="CLU_497666_0_0_6"/>
<evidence type="ECO:0000256" key="2">
    <source>
        <dbReference type="ARBA" id="ARBA00022840"/>
    </source>
</evidence>
<dbReference type="InterPro" id="IPR027417">
    <property type="entry name" value="P-loop_NTPase"/>
</dbReference>